<dbReference type="EMBL" id="MIKC01000007">
    <property type="protein sequence ID" value="OEG23125.1"/>
    <property type="molecule type" value="Genomic_DNA"/>
</dbReference>
<protein>
    <submittedName>
        <fullName evidence="1">Uncharacterized protein</fullName>
    </submittedName>
</protein>
<accession>A0A1E5HE95</accession>
<gene>
    <name evidence="1" type="ORF">BCR24_13315</name>
</gene>
<dbReference type="STRING" id="1131292.BCR24_13315"/>
<sequence length="59" mass="6014">MNEIKINEVELTSISTEDSKSDYPQARGGFVCGGMCTNGMLCGGVCGNGVGGNCGGYCK</sequence>
<reference evidence="2" key="1">
    <citation type="submission" date="2016-09" db="EMBL/GenBank/DDBJ databases">
        <authorList>
            <person name="Gulvik C.A."/>
        </authorList>
    </citation>
    <scope>NUCLEOTIDE SEQUENCE [LARGE SCALE GENOMIC DNA]</scope>
    <source>
        <strain evidence="2">LMG 26676</strain>
    </source>
</reference>
<name>A0A1E5HE95_9ENTE</name>
<evidence type="ECO:0000313" key="1">
    <source>
        <dbReference type="EMBL" id="OEG23125.1"/>
    </source>
</evidence>
<keyword evidence="2" id="KW-1185">Reference proteome</keyword>
<dbReference type="Proteomes" id="UP000094469">
    <property type="component" value="Unassembled WGS sequence"/>
</dbReference>
<organism evidence="1 2">
    <name type="scientific">Enterococcus ureilyticus</name>
    <dbReference type="NCBI Taxonomy" id="1131292"/>
    <lineage>
        <taxon>Bacteria</taxon>
        <taxon>Bacillati</taxon>
        <taxon>Bacillota</taxon>
        <taxon>Bacilli</taxon>
        <taxon>Lactobacillales</taxon>
        <taxon>Enterococcaceae</taxon>
        <taxon>Enterococcus</taxon>
    </lineage>
</organism>
<comment type="caution">
    <text evidence="1">The sequence shown here is derived from an EMBL/GenBank/DDBJ whole genome shotgun (WGS) entry which is preliminary data.</text>
</comment>
<dbReference type="RefSeq" id="WP_069639477.1">
    <property type="nucleotide sequence ID" value="NZ_JAFBEZ010000015.1"/>
</dbReference>
<proteinExistence type="predicted"/>
<evidence type="ECO:0000313" key="2">
    <source>
        <dbReference type="Proteomes" id="UP000094469"/>
    </source>
</evidence>
<dbReference type="AlphaFoldDB" id="A0A1E5HE95"/>